<dbReference type="GO" id="GO:0000785">
    <property type="term" value="C:chromatin"/>
    <property type="evidence" value="ECO:0007669"/>
    <property type="project" value="TreeGrafter"/>
</dbReference>
<evidence type="ECO:0000256" key="1">
    <source>
        <dbReference type="ARBA" id="ARBA00022737"/>
    </source>
</evidence>
<dbReference type="GO" id="GO:0005634">
    <property type="term" value="C:nucleus"/>
    <property type="evidence" value="ECO:0007669"/>
    <property type="project" value="TreeGrafter"/>
</dbReference>
<dbReference type="CDD" id="cd05497">
    <property type="entry name" value="Bromo_Brdt_I_like"/>
    <property type="match status" value="1"/>
</dbReference>
<feature type="compositionally biased region" description="Low complexity" evidence="4">
    <location>
        <begin position="859"/>
        <end position="876"/>
    </location>
</feature>
<dbReference type="Pfam" id="PF17035">
    <property type="entry name" value="BET"/>
    <property type="match status" value="1"/>
</dbReference>
<sequence>MLSSSISADPTIPVTKPFDGIDSASTSSADKSAEKPIDNGGTPPSQSPPSSSPKIEEVEHNKKADPERFANSAEEPRDPGKEELKKETSSKTGWESPVQEPVNGVVQPRTVPPTGKPTRQTNQLDYIAKEILKPALKHKHAWPFLRPVDAVKLNIPDYHKVIKRPMDLGTIEKRLKNCYYTCAEECVNDFEQMFANCYRFNQNEDDVALMCKNIENIMRDKLKHMPSQEVEVPKQVPKKAGKVAKKTVAQRGASVASNVGRGSVASSPHSSAPSETAAAVLEYFHNATIQVSRESSSVRDGELTEKKAPKRKAESPLVFDEKPVRRDNPNSRYEALKTMDYTNLKPRYTGKLSSQMKFCSKVINELVTSKKCKEFNWPFLEPVNDVELNIPDYYVVIKKPMDLGTIKRKFDARQYATPEEIRDDVHLVCNNCFQYNPEGQTVNKMGKDLMKYFDERWKNLPQEVEPLPEVPLTPITSTAAMRDPYAFPGARTTPAPLLPAQSTPITHNQTYGPLATDDAIDTLLEDVQSEQFRLTSRVAELQRYMQELIQLKQRRREAREQKAVAPSLSGELHTHIKKSLMSGGIAGLITPFSAVGTQPTFTATPIAQNPPPALLSPVAASANMFSAAANGAKRRAGRPKGSGNLPKTPSVDMATLPLASPVTQPPVLPPAPPTLSQQAFNAAPTDNSMPPPGQAPLAKSGRGRKPGSKNKPKGAREEKPEYEFNSDEDQASEPMTYEEKKRLSTNINNLPSDRLSKVLQIIAKREKLDPEFNPEEVEIDFETLQPKTLRELEIFVTQCGQKSTRRQNAPRPLEQAARKRELEQRLAEIGGNSKRGMSGAPPRGRPPANMTSANRDSSESSSSSSSSSSESSSSDSSDSESEQKEAPKTSPRPNGTNNLNRPRANPSVTKPTNNNTLNSAPGVNGVKPEDKRNIVHSGAGPLLQNNNAVSHAGISGSVLDQLLPAAEASADNNTGLSKGNYLDSFDTFKRMKREKDMTKQTLAQRDQERSKNGMESTSTSRQDEIQRLKMAEKERRQREAANDEGITTQMDIMANFEDNF</sequence>
<feature type="compositionally biased region" description="Basic and acidic residues" evidence="4">
    <location>
        <begin position="296"/>
        <end position="315"/>
    </location>
</feature>
<dbReference type="GO" id="GO:0006338">
    <property type="term" value="P:chromatin remodeling"/>
    <property type="evidence" value="ECO:0007669"/>
    <property type="project" value="TreeGrafter"/>
</dbReference>
<reference evidence="8" key="1">
    <citation type="submission" date="2016-11" db="UniProtKB">
        <authorList>
            <consortium name="WormBaseParasite"/>
        </authorList>
    </citation>
    <scope>IDENTIFICATION</scope>
</reference>
<evidence type="ECO:0000313" key="7">
    <source>
        <dbReference type="Proteomes" id="UP000095284"/>
    </source>
</evidence>
<evidence type="ECO:0000256" key="3">
    <source>
        <dbReference type="PROSITE-ProRule" id="PRU00035"/>
    </source>
</evidence>
<dbReference type="PRINTS" id="PR00503">
    <property type="entry name" value="BROMODOMAIN"/>
</dbReference>
<feature type="region of interest" description="Disordered" evidence="4">
    <location>
        <begin position="798"/>
        <end position="939"/>
    </location>
</feature>
<evidence type="ECO:0000259" key="5">
    <source>
        <dbReference type="PROSITE" id="PS50014"/>
    </source>
</evidence>
<evidence type="ECO:0000259" key="6">
    <source>
        <dbReference type="PROSITE" id="PS51525"/>
    </source>
</evidence>
<feature type="region of interest" description="Disordered" evidence="4">
    <location>
        <begin position="1"/>
        <end position="121"/>
    </location>
</feature>
<dbReference type="PANTHER" id="PTHR22880">
    <property type="entry name" value="FALZ-RELATED BROMODOMAIN-CONTAINING PROTEINS"/>
    <property type="match status" value="1"/>
</dbReference>
<dbReference type="InterPro" id="IPR027353">
    <property type="entry name" value="NET_dom"/>
</dbReference>
<feature type="domain" description="NET" evidence="6">
    <location>
        <begin position="725"/>
        <end position="807"/>
    </location>
</feature>
<evidence type="ECO:0000256" key="4">
    <source>
        <dbReference type="SAM" id="MobiDB-lite"/>
    </source>
</evidence>
<dbReference type="FunFam" id="1.20.920.10:FF:000002">
    <property type="entry name" value="Bromodomain-containing protein 4"/>
    <property type="match status" value="1"/>
</dbReference>
<feature type="region of interest" description="Disordered" evidence="4">
    <location>
        <begin position="630"/>
        <end position="749"/>
    </location>
</feature>
<evidence type="ECO:0000313" key="8">
    <source>
        <dbReference type="WBParaSite" id="BXY_1411700.1"/>
    </source>
</evidence>
<feature type="compositionally biased region" description="Polar residues" evidence="4">
    <location>
        <begin position="891"/>
        <end position="921"/>
    </location>
</feature>
<dbReference type="Gene3D" id="1.20.920.10">
    <property type="entry name" value="Bromodomain-like"/>
    <property type="match status" value="2"/>
</dbReference>
<name>A0A1I7SM33_BURXY</name>
<feature type="compositionally biased region" description="Low complexity" evidence="4">
    <location>
        <begin position="263"/>
        <end position="272"/>
    </location>
</feature>
<dbReference type="GO" id="GO:0006355">
    <property type="term" value="P:regulation of DNA-templated transcription"/>
    <property type="evidence" value="ECO:0007669"/>
    <property type="project" value="TreeGrafter"/>
</dbReference>
<dbReference type="PROSITE" id="PS51525">
    <property type="entry name" value="NET"/>
    <property type="match status" value="1"/>
</dbReference>
<feature type="region of interest" description="Disordered" evidence="4">
    <location>
        <begin position="294"/>
        <end position="315"/>
    </location>
</feature>
<dbReference type="InterPro" id="IPR036427">
    <property type="entry name" value="Bromodomain-like_sf"/>
</dbReference>
<feature type="compositionally biased region" description="Basic residues" evidence="4">
    <location>
        <begin position="701"/>
        <end position="713"/>
    </location>
</feature>
<dbReference type="InterPro" id="IPR050935">
    <property type="entry name" value="Bromo_chromatin_reader"/>
</dbReference>
<feature type="compositionally biased region" description="Polar residues" evidence="4">
    <location>
        <begin position="678"/>
        <end position="688"/>
    </location>
</feature>
<dbReference type="PROSITE" id="PS00633">
    <property type="entry name" value="BROMODOMAIN_1"/>
    <property type="match status" value="2"/>
</dbReference>
<keyword evidence="1" id="KW-0677">Repeat</keyword>
<organism evidence="7 8">
    <name type="scientific">Bursaphelenchus xylophilus</name>
    <name type="common">Pinewood nematode worm</name>
    <name type="synonym">Aphelenchoides xylophilus</name>
    <dbReference type="NCBI Taxonomy" id="6326"/>
    <lineage>
        <taxon>Eukaryota</taxon>
        <taxon>Metazoa</taxon>
        <taxon>Ecdysozoa</taxon>
        <taxon>Nematoda</taxon>
        <taxon>Chromadorea</taxon>
        <taxon>Rhabditida</taxon>
        <taxon>Tylenchina</taxon>
        <taxon>Tylenchomorpha</taxon>
        <taxon>Aphelenchoidea</taxon>
        <taxon>Aphelenchoididae</taxon>
        <taxon>Bursaphelenchus</taxon>
    </lineage>
</organism>
<feature type="region of interest" description="Disordered" evidence="4">
    <location>
        <begin position="993"/>
        <end position="1060"/>
    </location>
</feature>
<dbReference type="eggNOG" id="KOG1474">
    <property type="taxonomic scope" value="Eukaryota"/>
</dbReference>
<dbReference type="InterPro" id="IPR038336">
    <property type="entry name" value="NET_sf"/>
</dbReference>
<keyword evidence="2 3" id="KW-0103">Bromodomain</keyword>
<dbReference type="Pfam" id="PF00439">
    <property type="entry name" value="Bromodomain"/>
    <property type="match status" value="2"/>
</dbReference>
<feature type="domain" description="Bromo" evidence="5">
    <location>
        <begin position="371"/>
        <end position="443"/>
    </location>
</feature>
<dbReference type="Gene3D" id="1.20.1270.220">
    <property type="match status" value="1"/>
</dbReference>
<dbReference type="AlphaFoldDB" id="A0A1I7SM33"/>
<feature type="region of interest" description="Disordered" evidence="4">
    <location>
        <begin position="252"/>
        <end position="272"/>
    </location>
</feature>
<protein>
    <submittedName>
        <fullName evidence="8">Bromodomain-containing protein</fullName>
    </submittedName>
</protein>
<dbReference type="Proteomes" id="UP000095284">
    <property type="component" value="Unplaced"/>
</dbReference>
<feature type="domain" description="Bromo" evidence="5">
    <location>
        <begin position="136"/>
        <end position="208"/>
    </location>
</feature>
<feature type="compositionally biased region" description="Pro residues" evidence="4">
    <location>
        <begin position="663"/>
        <end position="673"/>
    </location>
</feature>
<dbReference type="SMART" id="SM00297">
    <property type="entry name" value="BROMO"/>
    <property type="match status" value="2"/>
</dbReference>
<dbReference type="SUPFAM" id="SSF47370">
    <property type="entry name" value="Bromodomain"/>
    <property type="match status" value="2"/>
</dbReference>
<dbReference type="WBParaSite" id="BXY_1411700.1">
    <property type="protein sequence ID" value="BXY_1411700.1"/>
    <property type="gene ID" value="BXY_1411700"/>
</dbReference>
<dbReference type="PROSITE" id="PS50014">
    <property type="entry name" value="BROMODOMAIN_2"/>
    <property type="match status" value="2"/>
</dbReference>
<proteinExistence type="predicted"/>
<dbReference type="InterPro" id="IPR001487">
    <property type="entry name" value="Bromodomain"/>
</dbReference>
<evidence type="ECO:0000256" key="2">
    <source>
        <dbReference type="ARBA" id="ARBA00023117"/>
    </source>
</evidence>
<feature type="compositionally biased region" description="Basic and acidic residues" evidence="4">
    <location>
        <begin position="1021"/>
        <end position="1041"/>
    </location>
</feature>
<feature type="compositionally biased region" description="Basic and acidic residues" evidence="4">
    <location>
        <begin position="816"/>
        <end position="826"/>
    </location>
</feature>
<dbReference type="InterPro" id="IPR043508">
    <property type="entry name" value="Bromo_Brdt_I"/>
</dbReference>
<feature type="compositionally biased region" description="Basic and acidic residues" evidence="4">
    <location>
        <begin position="54"/>
        <end position="89"/>
    </location>
</feature>
<dbReference type="InterPro" id="IPR018359">
    <property type="entry name" value="Bromodomain_CS"/>
</dbReference>
<accession>A0A1I7SM33</accession>
<dbReference type="PANTHER" id="PTHR22880:SF225">
    <property type="entry name" value="BROMODOMAIN-CONTAINING PROTEIN BET-1-RELATED"/>
    <property type="match status" value="1"/>
</dbReference>